<keyword evidence="6 8" id="KW-1015">Disulfide bond</keyword>
<dbReference type="Pfam" id="PF07502">
    <property type="entry name" value="MANEC"/>
    <property type="match status" value="1"/>
</dbReference>
<feature type="domain" description="MANSC" evidence="11">
    <location>
        <begin position="3"/>
        <end position="77"/>
    </location>
</feature>
<dbReference type="SMART" id="SM00765">
    <property type="entry name" value="MANEC"/>
    <property type="match status" value="1"/>
</dbReference>
<evidence type="ECO:0000313" key="12">
    <source>
        <dbReference type="EMBL" id="PVD26696.1"/>
    </source>
</evidence>
<evidence type="ECO:0000256" key="2">
    <source>
        <dbReference type="ARBA" id="ARBA00022692"/>
    </source>
</evidence>
<dbReference type="GO" id="GO:0016020">
    <property type="term" value="C:membrane"/>
    <property type="evidence" value="ECO:0007669"/>
    <property type="project" value="UniProtKB-SubCell"/>
</dbReference>
<dbReference type="InterPro" id="IPR011106">
    <property type="entry name" value="MANSC_N"/>
</dbReference>
<dbReference type="PROSITE" id="PS50068">
    <property type="entry name" value="LDLRA_2"/>
    <property type="match status" value="1"/>
</dbReference>
<feature type="transmembrane region" description="Helical" evidence="10">
    <location>
        <begin position="379"/>
        <end position="400"/>
    </location>
</feature>
<evidence type="ECO:0000256" key="9">
    <source>
        <dbReference type="SAM" id="MobiDB-lite"/>
    </source>
</evidence>
<evidence type="ECO:0000313" key="13">
    <source>
        <dbReference type="Proteomes" id="UP000245119"/>
    </source>
</evidence>
<dbReference type="Proteomes" id="UP000245119">
    <property type="component" value="Linkage Group LG8"/>
</dbReference>
<comment type="caution">
    <text evidence="12">The sequence shown here is derived from an EMBL/GenBank/DDBJ whole genome shotgun (WGS) entry which is preliminary data.</text>
</comment>
<sequence length="427" mass="46187">MTTNSSAIIKRSNSEKNGAKFLTLAKDVESNAACSKLCCENASCDVAVYENKDGHYCYLFSCNDLCEFGYHESYMSNWIRHAHKDSHIAPDESEHEVDLVGLGDEAEDTAAEESPPEEPYIPSTSSSVQSIAPQMTTTTLTTTGSLNIRAHSVGLNGTCKDDVHCEDPNSVCQERRCFCRESFYEKNHICREVCTPSSFECLELGTHGRGPQCVAGTQVCDGTTNCADGSDEFNCPDTDTPYKTEPAHGLPSKLSKQGSISNPGGQEEKDDFSKSKEHAEPEKTADVDESSFHSTPSSATQSTITSSRTKSPATTISTKSKPEEDKQDKGSVPGKETKVSQGAKSGAAAVKANGADTSVFVTKEEMSISGISADKQGPIIALSLGLAFTLILLFFVACRLRTVRHRLRKGRPLHSNEADYLINGMYL</sequence>
<feature type="compositionally biased region" description="Basic and acidic residues" evidence="9">
    <location>
        <begin position="320"/>
        <end position="329"/>
    </location>
</feature>
<evidence type="ECO:0000259" key="11">
    <source>
        <dbReference type="PROSITE" id="PS50986"/>
    </source>
</evidence>
<comment type="caution">
    <text evidence="8">Lacks conserved residue(s) required for the propagation of feature annotation.</text>
</comment>
<evidence type="ECO:0000256" key="4">
    <source>
        <dbReference type="ARBA" id="ARBA00022989"/>
    </source>
</evidence>
<accession>A0A2T7NZW5</accession>
<protein>
    <recommendedName>
        <fullName evidence="11">MANSC domain-containing protein</fullName>
    </recommendedName>
</protein>
<feature type="compositionally biased region" description="Acidic residues" evidence="9">
    <location>
        <begin position="107"/>
        <end position="116"/>
    </location>
</feature>
<evidence type="ECO:0000256" key="7">
    <source>
        <dbReference type="ARBA" id="ARBA00023180"/>
    </source>
</evidence>
<dbReference type="Pfam" id="PF00057">
    <property type="entry name" value="Ldl_recept_a"/>
    <property type="match status" value="1"/>
</dbReference>
<dbReference type="InterPro" id="IPR023415">
    <property type="entry name" value="LDLR_class-A_CS"/>
</dbReference>
<reference evidence="12 13" key="1">
    <citation type="submission" date="2018-04" db="EMBL/GenBank/DDBJ databases">
        <title>The genome of golden apple snail Pomacea canaliculata provides insight into stress tolerance and invasive adaptation.</title>
        <authorList>
            <person name="Liu C."/>
            <person name="Liu B."/>
            <person name="Ren Y."/>
            <person name="Zhang Y."/>
            <person name="Wang H."/>
            <person name="Li S."/>
            <person name="Jiang F."/>
            <person name="Yin L."/>
            <person name="Zhang G."/>
            <person name="Qian W."/>
            <person name="Fan W."/>
        </authorList>
    </citation>
    <scope>NUCLEOTIDE SEQUENCE [LARGE SCALE GENOMIC DNA]</scope>
    <source>
        <strain evidence="12">SZHN2017</strain>
        <tissue evidence="12">Muscle</tissue>
    </source>
</reference>
<keyword evidence="3" id="KW-0732">Signal</keyword>
<evidence type="ECO:0000256" key="5">
    <source>
        <dbReference type="ARBA" id="ARBA00023136"/>
    </source>
</evidence>
<keyword evidence="13" id="KW-1185">Reference proteome</keyword>
<dbReference type="Gene3D" id="4.10.400.10">
    <property type="entry name" value="Low-density Lipoprotein Receptor"/>
    <property type="match status" value="1"/>
</dbReference>
<gene>
    <name evidence="12" type="ORF">C0Q70_14374</name>
</gene>
<proteinExistence type="predicted"/>
<dbReference type="EMBL" id="PZQS01000008">
    <property type="protein sequence ID" value="PVD26696.1"/>
    <property type="molecule type" value="Genomic_DNA"/>
</dbReference>
<dbReference type="InterPro" id="IPR002172">
    <property type="entry name" value="LDrepeatLR_classA_rpt"/>
</dbReference>
<dbReference type="InterPro" id="IPR013980">
    <property type="entry name" value="MANSC_dom"/>
</dbReference>
<feature type="compositionally biased region" description="Polar residues" evidence="9">
    <location>
        <begin position="292"/>
        <end position="319"/>
    </location>
</feature>
<evidence type="ECO:0000256" key="6">
    <source>
        <dbReference type="ARBA" id="ARBA00023157"/>
    </source>
</evidence>
<feature type="region of interest" description="Disordered" evidence="9">
    <location>
        <begin position="107"/>
        <end position="131"/>
    </location>
</feature>
<feature type="disulfide bond" evidence="8">
    <location>
        <begin position="220"/>
        <end position="235"/>
    </location>
</feature>
<feature type="region of interest" description="Disordered" evidence="9">
    <location>
        <begin position="237"/>
        <end position="348"/>
    </location>
</feature>
<dbReference type="AlphaFoldDB" id="A0A2T7NZW5"/>
<dbReference type="PANTHER" id="PTHR46876">
    <property type="entry name" value="LOW-DENSITY LIPOPROTEIN RECEPTOR-RELATED PROTEIN 11"/>
    <property type="match status" value="1"/>
</dbReference>
<evidence type="ECO:0000256" key="3">
    <source>
        <dbReference type="ARBA" id="ARBA00022729"/>
    </source>
</evidence>
<feature type="compositionally biased region" description="Basic and acidic residues" evidence="9">
    <location>
        <begin position="271"/>
        <end position="286"/>
    </location>
</feature>
<evidence type="ECO:0000256" key="1">
    <source>
        <dbReference type="ARBA" id="ARBA00004479"/>
    </source>
</evidence>
<dbReference type="PROSITE" id="PS50986">
    <property type="entry name" value="MANSC"/>
    <property type="match status" value="1"/>
</dbReference>
<dbReference type="CDD" id="cd00112">
    <property type="entry name" value="LDLa"/>
    <property type="match status" value="1"/>
</dbReference>
<dbReference type="InterPro" id="IPR006149">
    <property type="entry name" value="EB_dom"/>
</dbReference>
<keyword evidence="7" id="KW-0325">Glycoprotein</keyword>
<evidence type="ECO:0000256" key="8">
    <source>
        <dbReference type="PROSITE-ProRule" id="PRU00124"/>
    </source>
</evidence>
<evidence type="ECO:0000256" key="10">
    <source>
        <dbReference type="SAM" id="Phobius"/>
    </source>
</evidence>
<dbReference type="InterPro" id="IPR036055">
    <property type="entry name" value="LDL_receptor-like_sf"/>
</dbReference>
<dbReference type="SMART" id="SM00192">
    <property type="entry name" value="LDLa"/>
    <property type="match status" value="1"/>
</dbReference>
<keyword evidence="4 10" id="KW-1133">Transmembrane helix</keyword>
<organism evidence="12 13">
    <name type="scientific">Pomacea canaliculata</name>
    <name type="common">Golden apple snail</name>
    <dbReference type="NCBI Taxonomy" id="400727"/>
    <lineage>
        <taxon>Eukaryota</taxon>
        <taxon>Metazoa</taxon>
        <taxon>Spiralia</taxon>
        <taxon>Lophotrochozoa</taxon>
        <taxon>Mollusca</taxon>
        <taxon>Gastropoda</taxon>
        <taxon>Caenogastropoda</taxon>
        <taxon>Architaenioglossa</taxon>
        <taxon>Ampullarioidea</taxon>
        <taxon>Ampullariidae</taxon>
        <taxon>Pomacea</taxon>
    </lineage>
</organism>
<feature type="compositionally biased region" description="Polar residues" evidence="9">
    <location>
        <begin position="254"/>
        <end position="264"/>
    </location>
</feature>
<dbReference type="SUPFAM" id="SSF57424">
    <property type="entry name" value="LDL receptor-like module"/>
    <property type="match status" value="1"/>
</dbReference>
<name>A0A2T7NZW5_POMCA</name>
<dbReference type="Pfam" id="PF01683">
    <property type="entry name" value="EB"/>
    <property type="match status" value="1"/>
</dbReference>
<dbReference type="OrthoDB" id="10037294at2759"/>
<keyword evidence="2 10" id="KW-0812">Transmembrane</keyword>
<keyword evidence="5 10" id="KW-0472">Membrane</keyword>
<dbReference type="PANTHER" id="PTHR46876:SF1">
    <property type="entry name" value="LOW-DENSITY LIPOPROTEIN RECEPTOR-RELATED PROTEIN 11"/>
    <property type="match status" value="1"/>
</dbReference>
<dbReference type="PROSITE" id="PS01209">
    <property type="entry name" value="LDLRA_1"/>
    <property type="match status" value="1"/>
</dbReference>
<comment type="subcellular location">
    <subcellularLocation>
        <location evidence="1">Membrane</location>
        <topology evidence="1">Single-pass type I membrane protein</topology>
    </subcellularLocation>
</comment>